<evidence type="ECO:0000313" key="3">
    <source>
        <dbReference type="Proteomes" id="UP001642484"/>
    </source>
</evidence>
<accession>A0ABP0NB15</accession>
<feature type="region of interest" description="Disordered" evidence="1">
    <location>
        <begin position="72"/>
        <end position="93"/>
    </location>
</feature>
<evidence type="ECO:0000256" key="1">
    <source>
        <dbReference type="SAM" id="MobiDB-lite"/>
    </source>
</evidence>
<reference evidence="2 3" key="1">
    <citation type="submission" date="2024-02" db="EMBL/GenBank/DDBJ databases">
        <authorList>
            <person name="Chen Y."/>
            <person name="Shah S."/>
            <person name="Dougan E. K."/>
            <person name="Thang M."/>
            <person name="Chan C."/>
        </authorList>
    </citation>
    <scope>NUCLEOTIDE SEQUENCE [LARGE SCALE GENOMIC DNA]</scope>
</reference>
<feature type="non-terminal residue" evidence="2">
    <location>
        <position position="1"/>
    </location>
</feature>
<sequence length="93" mass="10222">EVSNYTPSMPGNDEPGLPSEPLGEPKEPEEKGEDVIVRRVPIDLEDEDHEALEDSERPLETVSSFISDVAGNDHVERAVEEHGSHMHGEAHGQ</sequence>
<dbReference type="Proteomes" id="UP001642484">
    <property type="component" value="Unassembled WGS sequence"/>
</dbReference>
<feature type="non-terminal residue" evidence="2">
    <location>
        <position position="93"/>
    </location>
</feature>
<protein>
    <submittedName>
        <fullName evidence="2">Uncharacterized protein</fullName>
    </submittedName>
</protein>
<dbReference type="EMBL" id="CAXAMN010021583">
    <property type="protein sequence ID" value="CAK9060972.1"/>
    <property type="molecule type" value="Genomic_DNA"/>
</dbReference>
<evidence type="ECO:0000313" key="2">
    <source>
        <dbReference type="EMBL" id="CAK9060972.1"/>
    </source>
</evidence>
<name>A0ABP0NB15_9DINO</name>
<proteinExistence type="predicted"/>
<keyword evidence="3" id="KW-1185">Reference proteome</keyword>
<feature type="region of interest" description="Disordered" evidence="1">
    <location>
        <begin position="1"/>
        <end position="36"/>
    </location>
</feature>
<comment type="caution">
    <text evidence="2">The sequence shown here is derived from an EMBL/GenBank/DDBJ whole genome shotgun (WGS) entry which is preliminary data.</text>
</comment>
<gene>
    <name evidence="2" type="ORF">CCMP2556_LOCUS29989</name>
</gene>
<organism evidence="2 3">
    <name type="scientific">Durusdinium trenchii</name>
    <dbReference type="NCBI Taxonomy" id="1381693"/>
    <lineage>
        <taxon>Eukaryota</taxon>
        <taxon>Sar</taxon>
        <taxon>Alveolata</taxon>
        <taxon>Dinophyceae</taxon>
        <taxon>Suessiales</taxon>
        <taxon>Symbiodiniaceae</taxon>
        <taxon>Durusdinium</taxon>
    </lineage>
</organism>
<feature type="compositionally biased region" description="Basic and acidic residues" evidence="1">
    <location>
        <begin position="23"/>
        <end position="36"/>
    </location>
</feature>